<proteinExistence type="predicted"/>
<accession>A0A9P7QCH7</accession>
<dbReference type="Proteomes" id="UP000707071">
    <property type="component" value="Unassembled WGS sequence"/>
</dbReference>
<comment type="caution">
    <text evidence="1">The sequence shown here is derived from an EMBL/GenBank/DDBJ whole genome shotgun (WGS) entry which is preliminary data.</text>
</comment>
<dbReference type="EMBL" id="SRRH01000505">
    <property type="protein sequence ID" value="KAG6287968.1"/>
    <property type="molecule type" value="Genomic_DNA"/>
</dbReference>
<reference evidence="1 2" key="1">
    <citation type="journal article" date="2020" name="bioRxiv">
        <title>Whole genome comparisons of ergot fungi reveals the divergence and evolution of species within the genus Claviceps are the result of varying mechanisms driving genome evolution and host range expansion.</title>
        <authorList>
            <person name="Wyka S.A."/>
            <person name="Mondo S.J."/>
            <person name="Liu M."/>
            <person name="Dettman J."/>
            <person name="Nalam V."/>
            <person name="Broders K.D."/>
        </authorList>
    </citation>
    <scope>NUCLEOTIDE SEQUENCE [LARGE SCALE GENOMIC DNA]</scope>
    <source>
        <strain evidence="1 2">Clav52</strain>
    </source>
</reference>
<gene>
    <name evidence="1" type="ORF">E4U09_005857</name>
</gene>
<evidence type="ECO:0000313" key="1">
    <source>
        <dbReference type="EMBL" id="KAG6287968.1"/>
    </source>
</evidence>
<sequence length="74" mass="8406">MHLSREINALKVETPRFSDPAGSKRRTGAVMLWIFFKPVPMHKDDVASRLSTLPVPSVRCAIKDEKLCMRRPAD</sequence>
<name>A0A9P7QCH7_9HYPO</name>
<keyword evidence="2" id="KW-1185">Reference proteome</keyword>
<protein>
    <submittedName>
        <fullName evidence="1">Uncharacterized protein</fullName>
    </submittedName>
</protein>
<organism evidence="1 2">
    <name type="scientific">Claviceps aff. purpurea</name>
    <dbReference type="NCBI Taxonomy" id="1967640"/>
    <lineage>
        <taxon>Eukaryota</taxon>
        <taxon>Fungi</taxon>
        <taxon>Dikarya</taxon>
        <taxon>Ascomycota</taxon>
        <taxon>Pezizomycotina</taxon>
        <taxon>Sordariomycetes</taxon>
        <taxon>Hypocreomycetidae</taxon>
        <taxon>Hypocreales</taxon>
        <taxon>Clavicipitaceae</taxon>
        <taxon>Claviceps</taxon>
    </lineage>
</organism>
<evidence type="ECO:0000313" key="2">
    <source>
        <dbReference type="Proteomes" id="UP000707071"/>
    </source>
</evidence>
<dbReference type="AlphaFoldDB" id="A0A9P7QCH7"/>